<evidence type="ECO:0000256" key="1">
    <source>
        <dbReference type="ARBA" id="ARBA00022500"/>
    </source>
</evidence>
<dbReference type="InterPro" id="IPR003660">
    <property type="entry name" value="HAMP_dom"/>
</dbReference>
<dbReference type="EMBL" id="JABSNM010000004">
    <property type="protein sequence ID" value="NRT55604.1"/>
    <property type="molecule type" value="Genomic_DNA"/>
</dbReference>
<dbReference type="Gene3D" id="1.10.287.950">
    <property type="entry name" value="Methyl-accepting chemotaxis protein"/>
    <property type="match status" value="1"/>
</dbReference>
<gene>
    <name evidence="6" type="ORF">HNQ01_001316</name>
</gene>
<sequence>MKRDERLRRWRLRVTGPGMRLMRALSLPRKMLLMALLLLPAMLLMLGLSLRDGIATLDAIGRARAGTGLARQLGEMGLLVQMHRALSVQVSGSAPAGLIGQRESVRAQLRQVLERTEALRAAAPAALRLDDAWPAERQKLVALAAGQLPSRREEMLAEHAARAARLNQLAWLTGERASLLFDADAAATLLADLSVERLPPWIETTAAAGSRGVELLQRDVMPREAAMMLALADDLDQAAATMVPRLQALERAGAGMLPGAPAARERLAHLAGLIRETFDREAVEGDVMAYQREASEALQALGQLEQEGWGRLDARLAQRAAERRVHLAGLLALNLAGIALTAYLALCFYQGFREALDEVTAAVGAVARGDLTRAVQVQGRDEMAVVGRALESMSARLSALVGEIRSSAVRIDQAGGQVSGGGDALRQRTEEQAAQLHQTVGSVQQLDSIVGASRRAAETLQQLAGGLHGDAATGSQAMQAAVGAMVALQDSVRRVAEINAVIDDIAFQTNMLALNASIEASRAGEAGRGFSVVASEIRQLAGRCSQAAAEVHALIEATALQAGQSRGAIDEAGERLGALVAGIDQISARLSTIAEGSASQRESLAGVTATIESLDVLTRHNAEIAVQSSRSAGVLSSQASALRRSVASIRLRAATVEEARELAEQAVARIDELGMEAALAEFNTPDGPWSQRGMFVFVIDGEDRFAAHAARPELAGLRVDETPVMSADAADVLVRNGREAARQGRGWIDYVGLDPEHGGAIRKSAYVISLHDEELFLGCGVGREGGEAFAAAAATPGVQALKDAAEAQPA</sequence>
<dbReference type="CDD" id="cd06225">
    <property type="entry name" value="HAMP"/>
    <property type="match status" value="1"/>
</dbReference>
<dbReference type="SMART" id="SM00283">
    <property type="entry name" value="MA"/>
    <property type="match status" value="1"/>
</dbReference>
<dbReference type="InterPro" id="IPR004089">
    <property type="entry name" value="MCPsignal_dom"/>
</dbReference>
<comment type="caution">
    <text evidence="6">The sequence shown here is derived from an EMBL/GenBank/DDBJ whole genome shotgun (WGS) entry which is preliminary data.</text>
</comment>
<dbReference type="PANTHER" id="PTHR43531">
    <property type="entry name" value="PROTEIN ICFG"/>
    <property type="match status" value="1"/>
</dbReference>
<dbReference type="Pfam" id="PF00672">
    <property type="entry name" value="HAMP"/>
    <property type="match status" value="1"/>
</dbReference>
<dbReference type="Pfam" id="PF00015">
    <property type="entry name" value="MCPsignal"/>
    <property type="match status" value="1"/>
</dbReference>
<evidence type="ECO:0000256" key="2">
    <source>
        <dbReference type="ARBA" id="ARBA00029447"/>
    </source>
</evidence>
<comment type="similarity">
    <text evidence="2">Belongs to the methyl-accepting chemotaxis (MCP) protein family.</text>
</comment>
<dbReference type="RefSeq" id="WP_173804567.1">
    <property type="nucleotide sequence ID" value="NZ_JABSNM010000004.1"/>
</dbReference>
<evidence type="ECO:0000259" key="4">
    <source>
        <dbReference type="PROSITE" id="PS50111"/>
    </source>
</evidence>
<dbReference type="PROSITE" id="PS50885">
    <property type="entry name" value="HAMP"/>
    <property type="match status" value="1"/>
</dbReference>
<dbReference type="PANTHER" id="PTHR43531:SF11">
    <property type="entry name" value="METHYL-ACCEPTING CHEMOTAXIS PROTEIN 3"/>
    <property type="match status" value="1"/>
</dbReference>
<reference evidence="6 7" key="1">
    <citation type="submission" date="2020-05" db="EMBL/GenBank/DDBJ databases">
        <title>Genomic Encyclopedia of Type Strains, Phase IV (KMG-V): Genome sequencing to study the core and pangenomes of soil and plant-associated prokaryotes.</title>
        <authorList>
            <person name="Whitman W."/>
        </authorList>
    </citation>
    <scope>NUCLEOTIDE SEQUENCE [LARGE SCALE GENOMIC DNA]</scope>
    <source>
        <strain evidence="6 7">C29</strain>
    </source>
</reference>
<dbReference type="InterPro" id="IPR004090">
    <property type="entry name" value="Chemotax_Me-accpt_rcpt"/>
</dbReference>
<feature type="domain" description="Methyl-accepting transducer" evidence="4">
    <location>
        <begin position="407"/>
        <end position="636"/>
    </location>
</feature>
<name>A0ABX2G0N3_9BURK</name>
<keyword evidence="1" id="KW-0145">Chemotaxis</keyword>
<dbReference type="SUPFAM" id="SSF58104">
    <property type="entry name" value="Methyl-accepting chemotaxis protein (MCP) signaling domain"/>
    <property type="match status" value="1"/>
</dbReference>
<accession>A0ABX2G0N3</accession>
<organism evidence="6 7">
    <name type="scientific">Sphaerotilus uruguayifluvii</name>
    <dbReference type="NCBI Taxonomy" id="2735897"/>
    <lineage>
        <taxon>Bacteria</taxon>
        <taxon>Pseudomonadati</taxon>
        <taxon>Pseudomonadota</taxon>
        <taxon>Betaproteobacteria</taxon>
        <taxon>Burkholderiales</taxon>
        <taxon>Sphaerotilaceae</taxon>
        <taxon>Sphaerotilus</taxon>
    </lineage>
</organism>
<dbReference type="SMART" id="SM00304">
    <property type="entry name" value="HAMP"/>
    <property type="match status" value="2"/>
</dbReference>
<dbReference type="InterPro" id="IPR051310">
    <property type="entry name" value="MCP_chemotaxis"/>
</dbReference>
<proteinExistence type="inferred from homology"/>
<evidence type="ECO:0000256" key="3">
    <source>
        <dbReference type="PROSITE-ProRule" id="PRU00284"/>
    </source>
</evidence>
<evidence type="ECO:0000313" key="6">
    <source>
        <dbReference type="EMBL" id="NRT55604.1"/>
    </source>
</evidence>
<keyword evidence="3" id="KW-0807">Transducer</keyword>
<evidence type="ECO:0000259" key="5">
    <source>
        <dbReference type="PROSITE" id="PS50885"/>
    </source>
</evidence>
<feature type="domain" description="HAMP" evidence="5">
    <location>
        <begin position="350"/>
        <end position="402"/>
    </location>
</feature>
<protein>
    <submittedName>
        <fullName evidence="6">Methyl-accepting chemotaxis protein</fullName>
    </submittedName>
</protein>
<dbReference type="PROSITE" id="PS50111">
    <property type="entry name" value="CHEMOTAXIS_TRANSDUC_2"/>
    <property type="match status" value="1"/>
</dbReference>
<keyword evidence="7" id="KW-1185">Reference proteome</keyword>
<dbReference type="PRINTS" id="PR00260">
    <property type="entry name" value="CHEMTRNSDUCR"/>
</dbReference>
<evidence type="ECO:0000313" key="7">
    <source>
        <dbReference type="Proteomes" id="UP001516061"/>
    </source>
</evidence>
<dbReference type="Proteomes" id="UP001516061">
    <property type="component" value="Unassembled WGS sequence"/>
</dbReference>